<dbReference type="SUPFAM" id="SSF48350">
    <property type="entry name" value="GTPase activation domain, GAP"/>
    <property type="match status" value="1"/>
</dbReference>
<name>A0A0N5AFN2_9BILA</name>
<dbReference type="WBParaSite" id="SMUV_0000309201-mRNA-1">
    <property type="protein sequence ID" value="SMUV_0000309201-mRNA-1"/>
    <property type="gene ID" value="SMUV_0000309201"/>
</dbReference>
<dbReference type="SMART" id="SM00233">
    <property type="entry name" value="PH"/>
    <property type="match status" value="1"/>
</dbReference>
<sequence length="595" mass="67247">MVSTDEHKVFVCSPAENEPDQCDSLSSSSSAITGRSFRRESLDGKKKAFFLLRNKSNVKPADDDSVLASRFRRGLRGLSSDDIVSARVLKRHKKDKWKDAFIVLKELNGPQLVVYDDFSLMKPKVVMELCYCFLYKIDESIAHHSNCILITSNGGDMCLSVYLAFRSFVEYIQWFGMLRRYCFGFRRPSPFTIIPANHSALNTISFVYLTICDYRGTSLSPEYDYSTSVLINGVCIAQTIPVSPAAKNYVSFNAHFLIENVPNGFCNLQLQLISYRQKRIGVSSAVFPLYPNERESQVGMQSRCDGFVFKGTLHRVVVLPEQNYAHFFKLLTSRSFLLCIWTGSVLDTFNCRCFVKHLLTLFLPTQSTFLSFIDIVLQSQLQSESSETLFRLDTFCSTCISTALRIVGRDAVMYELSPLLQQLRSDKPTAVDVESFVSALHKLATHLPRLLGAVLNRVVIAVRKHFPNDLSCPKRAVSCFFILRFLNPMLTFWDITGGPARELAKAVQEATNQACSAKFDSRSSSRAAFLMSQIIDGFMRIDFETEEPETSLVAYDKEEHFAMVAYEISRVVEENSGCCPVPETVPILESLRNSY</sequence>
<dbReference type="Proteomes" id="UP000046393">
    <property type="component" value="Unplaced"/>
</dbReference>
<dbReference type="STRING" id="451379.A0A0N5AFN2"/>
<dbReference type="SUPFAM" id="SSF50729">
    <property type="entry name" value="PH domain-like"/>
    <property type="match status" value="1"/>
</dbReference>
<evidence type="ECO:0000259" key="1">
    <source>
        <dbReference type="SMART" id="SM00233"/>
    </source>
</evidence>
<dbReference type="Gene3D" id="1.10.506.10">
    <property type="entry name" value="GTPase Activation - p120gap, domain 1"/>
    <property type="match status" value="1"/>
</dbReference>
<organism evidence="2 3">
    <name type="scientific">Syphacia muris</name>
    <dbReference type="NCBI Taxonomy" id="451379"/>
    <lineage>
        <taxon>Eukaryota</taxon>
        <taxon>Metazoa</taxon>
        <taxon>Ecdysozoa</taxon>
        <taxon>Nematoda</taxon>
        <taxon>Chromadorea</taxon>
        <taxon>Rhabditida</taxon>
        <taxon>Spirurina</taxon>
        <taxon>Oxyuridomorpha</taxon>
        <taxon>Oxyuroidea</taxon>
        <taxon>Oxyuridae</taxon>
        <taxon>Syphacia</taxon>
    </lineage>
</organism>
<keyword evidence="2" id="KW-1185">Reference proteome</keyword>
<accession>A0A0N5AFN2</accession>
<dbReference type="CDD" id="cd04519">
    <property type="entry name" value="RasGAP"/>
    <property type="match status" value="1"/>
</dbReference>
<reference evidence="3" key="1">
    <citation type="submission" date="2017-02" db="UniProtKB">
        <authorList>
            <consortium name="WormBaseParasite"/>
        </authorList>
    </citation>
    <scope>IDENTIFICATION</scope>
</reference>
<protein>
    <submittedName>
        <fullName evidence="3">PH domain-containing protein</fullName>
    </submittedName>
</protein>
<proteinExistence type="predicted"/>
<evidence type="ECO:0000313" key="3">
    <source>
        <dbReference type="WBParaSite" id="SMUV_0000309201-mRNA-1"/>
    </source>
</evidence>
<dbReference type="InterPro" id="IPR001849">
    <property type="entry name" value="PH_domain"/>
</dbReference>
<dbReference type="AlphaFoldDB" id="A0A0N5AFN2"/>
<dbReference type="InterPro" id="IPR008936">
    <property type="entry name" value="Rho_GTPase_activation_prot"/>
</dbReference>
<feature type="domain" description="PH" evidence="1">
    <location>
        <begin position="82"/>
        <end position="185"/>
    </location>
</feature>
<evidence type="ECO:0000313" key="2">
    <source>
        <dbReference type="Proteomes" id="UP000046393"/>
    </source>
</evidence>